<organism evidence="2 3">
    <name type="scientific">Olea europaea subsp. europaea</name>
    <dbReference type="NCBI Taxonomy" id="158383"/>
    <lineage>
        <taxon>Eukaryota</taxon>
        <taxon>Viridiplantae</taxon>
        <taxon>Streptophyta</taxon>
        <taxon>Embryophyta</taxon>
        <taxon>Tracheophyta</taxon>
        <taxon>Spermatophyta</taxon>
        <taxon>Magnoliopsida</taxon>
        <taxon>eudicotyledons</taxon>
        <taxon>Gunneridae</taxon>
        <taxon>Pentapetalae</taxon>
        <taxon>asterids</taxon>
        <taxon>lamiids</taxon>
        <taxon>Lamiales</taxon>
        <taxon>Oleaceae</taxon>
        <taxon>Oleeae</taxon>
        <taxon>Olea</taxon>
    </lineage>
</organism>
<sequence>MSSETSEQTCPMCSGPIESEHHNCLKSIRNMMNSMNQALNTISEELKDEGPRIHHEILDLRSRMIQLEDQSRLTITKTNTLQAQIDDLKEIVDRFNKLDLNKSATPSPNKNRSQRSTKSMELGEDESSSASSSELISQLEANYVPAPVERARQMAARLGEVLAQKQQQQASCSSVTRTFERLDGPRITLNSIGYTLPTRQRYKITAKRPGVSPHPEASTSKEEPPKDERPKPEEFVLTSNNCHTQGRAPGDQVEIIVEARGRPTSAFRLSKDTPGSELHKLVRSRLAIPEKLPISIMYAQHTIIPPDDRSLWNLGFRHIPNHIAVVPDLINRGDQVKLAYKGKGPNVNGGHIRKTGPKP</sequence>
<evidence type="ECO:0000256" key="1">
    <source>
        <dbReference type="SAM" id="MobiDB-lite"/>
    </source>
</evidence>
<dbReference type="EMBL" id="CACTIH010007667">
    <property type="protein sequence ID" value="CAA3017019.1"/>
    <property type="molecule type" value="Genomic_DNA"/>
</dbReference>
<feature type="region of interest" description="Disordered" evidence="1">
    <location>
        <begin position="99"/>
        <end position="134"/>
    </location>
</feature>
<dbReference type="Proteomes" id="UP000594638">
    <property type="component" value="Unassembled WGS sequence"/>
</dbReference>
<feature type="compositionally biased region" description="Basic and acidic residues" evidence="1">
    <location>
        <begin position="219"/>
        <end position="233"/>
    </location>
</feature>
<proteinExistence type="predicted"/>
<reference evidence="2 3" key="1">
    <citation type="submission" date="2019-12" db="EMBL/GenBank/DDBJ databases">
        <authorList>
            <person name="Alioto T."/>
            <person name="Alioto T."/>
            <person name="Gomez Garrido J."/>
        </authorList>
    </citation>
    <scope>NUCLEOTIDE SEQUENCE [LARGE SCALE GENOMIC DNA]</scope>
</reference>
<accession>A0A8S0UCE5</accession>
<evidence type="ECO:0000313" key="2">
    <source>
        <dbReference type="EMBL" id="CAA3017019.1"/>
    </source>
</evidence>
<feature type="compositionally biased region" description="Polar residues" evidence="1">
    <location>
        <begin position="102"/>
        <end position="119"/>
    </location>
</feature>
<gene>
    <name evidence="2" type="ORF">OLEA9_A037350</name>
</gene>
<dbReference type="AlphaFoldDB" id="A0A8S0UCE5"/>
<keyword evidence="3" id="KW-1185">Reference proteome</keyword>
<dbReference type="Gramene" id="OE9A037350T1">
    <property type="protein sequence ID" value="OE9A037350C1"/>
    <property type="gene ID" value="OE9A037350"/>
</dbReference>
<feature type="region of interest" description="Disordered" evidence="1">
    <location>
        <begin position="205"/>
        <end position="233"/>
    </location>
</feature>
<protein>
    <submittedName>
        <fullName evidence="2">Uncharacterized protein</fullName>
    </submittedName>
</protein>
<evidence type="ECO:0000313" key="3">
    <source>
        <dbReference type="Proteomes" id="UP000594638"/>
    </source>
</evidence>
<comment type="caution">
    <text evidence="2">The sequence shown here is derived from an EMBL/GenBank/DDBJ whole genome shotgun (WGS) entry which is preliminary data.</text>
</comment>
<name>A0A8S0UCE5_OLEEU</name>